<comment type="caution">
    <text evidence="2">The sequence shown here is derived from an EMBL/GenBank/DDBJ whole genome shotgun (WGS) entry which is preliminary data.</text>
</comment>
<evidence type="ECO:0000256" key="1">
    <source>
        <dbReference type="SAM" id="Phobius"/>
    </source>
</evidence>
<keyword evidence="1" id="KW-1133">Transmembrane helix</keyword>
<feature type="transmembrane region" description="Helical" evidence="1">
    <location>
        <begin position="48"/>
        <end position="68"/>
    </location>
</feature>
<dbReference type="HOGENOM" id="CLU_183506_0_0_9"/>
<proteinExistence type="predicted"/>
<dbReference type="Proteomes" id="UP000009875">
    <property type="component" value="Unassembled WGS sequence"/>
</dbReference>
<keyword evidence="1" id="KW-0472">Membrane</keyword>
<reference evidence="2 3" key="1">
    <citation type="submission" date="2012-09" db="EMBL/GenBank/DDBJ databases">
        <title>The Genome Sequence of Alloiococcus otitis ATCC 51267.</title>
        <authorList>
            <consortium name="The Broad Institute Genome Sequencing Platform"/>
            <person name="Earl A."/>
            <person name="Ward D."/>
            <person name="Feldgarden M."/>
            <person name="Gevers D."/>
            <person name="Huys G."/>
            <person name="Walker B."/>
            <person name="Young S.K."/>
            <person name="Zeng Q."/>
            <person name="Gargeya S."/>
            <person name="Fitzgerald M."/>
            <person name="Haas B."/>
            <person name="Abouelleil A."/>
            <person name="Alvarado L."/>
            <person name="Arachchi H.M."/>
            <person name="Berlin A.M."/>
            <person name="Chapman S.B."/>
            <person name="Goldberg J."/>
            <person name="Griggs A."/>
            <person name="Gujja S."/>
            <person name="Hansen M."/>
            <person name="Howarth C."/>
            <person name="Imamovic A."/>
            <person name="Larimer J."/>
            <person name="McCowen C."/>
            <person name="Montmayeur A."/>
            <person name="Murphy C."/>
            <person name="Neiman D."/>
            <person name="Pearson M."/>
            <person name="Priest M."/>
            <person name="Roberts A."/>
            <person name="Saif S."/>
            <person name="Shea T."/>
            <person name="Sisk P."/>
            <person name="Sykes S."/>
            <person name="Wortman J."/>
            <person name="Nusbaum C."/>
            <person name="Birren B."/>
        </authorList>
    </citation>
    <scope>NUCLEOTIDE SEQUENCE [LARGE SCALE GENOMIC DNA]</scope>
    <source>
        <strain evidence="2 3">ATCC 51267</strain>
    </source>
</reference>
<feature type="transmembrane region" description="Helical" evidence="1">
    <location>
        <begin position="21"/>
        <end position="42"/>
    </location>
</feature>
<accession>K9E915</accession>
<dbReference type="AlphaFoldDB" id="K9E915"/>
<organism evidence="2 3">
    <name type="scientific">Alloiococcus otitis ATCC 51267</name>
    <dbReference type="NCBI Taxonomy" id="883081"/>
    <lineage>
        <taxon>Bacteria</taxon>
        <taxon>Bacillati</taxon>
        <taxon>Bacillota</taxon>
        <taxon>Bacilli</taxon>
        <taxon>Lactobacillales</taxon>
        <taxon>Carnobacteriaceae</taxon>
        <taxon>Alloiococcus</taxon>
    </lineage>
</organism>
<dbReference type="OrthoDB" id="4808534at2"/>
<sequence length="84" mass="9157">MKNPDGKKDQLYEVWGDVIAVKPLLFSLALATVMGLGFFLVAPASDSLKLLAGIFGIVLATVINSLLFKPKRQIDRVKPGKEED</sequence>
<dbReference type="RefSeq" id="WP_003777357.1">
    <property type="nucleotide sequence ID" value="NZ_JH992958.1"/>
</dbReference>
<name>K9E915_9LACT</name>
<evidence type="ECO:0000313" key="2">
    <source>
        <dbReference type="EMBL" id="EKU93714.1"/>
    </source>
</evidence>
<gene>
    <name evidence="2" type="ORF">HMPREF9698_00662</name>
</gene>
<evidence type="ECO:0000313" key="3">
    <source>
        <dbReference type="Proteomes" id="UP000009875"/>
    </source>
</evidence>
<keyword evidence="3" id="KW-1185">Reference proteome</keyword>
<keyword evidence="1" id="KW-0812">Transmembrane</keyword>
<protein>
    <submittedName>
        <fullName evidence="2">Uncharacterized protein</fullName>
    </submittedName>
</protein>
<dbReference type="EMBL" id="AGXA01000016">
    <property type="protein sequence ID" value="EKU93714.1"/>
    <property type="molecule type" value="Genomic_DNA"/>
</dbReference>